<dbReference type="InterPro" id="IPR009057">
    <property type="entry name" value="Homeodomain-like_sf"/>
</dbReference>
<dbReference type="PROSITE" id="PS01124">
    <property type="entry name" value="HTH_ARAC_FAMILY_2"/>
    <property type="match status" value="1"/>
</dbReference>
<dbReference type="EMBL" id="SBIP01000002">
    <property type="protein sequence ID" value="RWX78423.1"/>
    <property type="molecule type" value="Genomic_DNA"/>
</dbReference>
<dbReference type="Gene3D" id="1.10.10.60">
    <property type="entry name" value="Homeodomain-like"/>
    <property type="match status" value="2"/>
</dbReference>
<dbReference type="OrthoDB" id="9802263at2"/>
<protein>
    <submittedName>
        <fullName evidence="5">AraC family transcriptional regulator</fullName>
    </submittedName>
</protein>
<dbReference type="SUPFAM" id="SSF46689">
    <property type="entry name" value="Homeodomain-like"/>
    <property type="match status" value="2"/>
</dbReference>
<evidence type="ECO:0000259" key="4">
    <source>
        <dbReference type="PROSITE" id="PS01124"/>
    </source>
</evidence>
<dbReference type="PANTHER" id="PTHR43436:SF1">
    <property type="entry name" value="TRANSCRIPTIONAL REGULATORY PROTEIN"/>
    <property type="match status" value="1"/>
</dbReference>
<gene>
    <name evidence="5" type="ORF">EPK99_07330</name>
</gene>
<comment type="caution">
    <text evidence="5">The sequence shown here is derived from an EMBL/GenBank/DDBJ whole genome shotgun (WGS) entry which is preliminary data.</text>
</comment>
<dbReference type="InterPro" id="IPR009594">
    <property type="entry name" value="Tscrpt_reg_HTH_AraC_N"/>
</dbReference>
<dbReference type="InterPro" id="IPR018062">
    <property type="entry name" value="HTH_AraC-typ_CS"/>
</dbReference>
<keyword evidence="1" id="KW-0805">Transcription regulation</keyword>
<keyword evidence="3" id="KW-0804">Transcription</keyword>
<evidence type="ECO:0000256" key="1">
    <source>
        <dbReference type="ARBA" id="ARBA00023015"/>
    </source>
</evidence>
<organism evidence="5 6">
    <name type="scientific">Neorhizobium lilium</name>
    <dbReference type="NCBI Taxonomy" id="2503024"/>
    <lineage>
        <taxon>Bacteria</taxon>
        <taxon>Pseudomonadati</taxon>
        <taxon>Pseudomonadota</taxon>
        <taxon>Alphaproteobacteria</taxon>
        <taxon>Hyphomicrobiales</taxon>
        <taxon>Rhizobiaceae</taxon>
        <taxon>Rhizobium/Agrobacterium group</taxon>
        <taxon>Neorhizobium</taxon>
    </lineage>
</organism>
<evidence type="ECO:0000313" key="6">
    <source>
        <dbReference type="Proteomes" id="UP000287687"/>
    </source>
</evidence>
<proteinExistence type="predicted"/>
<name>A0A444LHB8_9HYPH</name>
<dbReference type="GO" id="GO:0003700">
    <property type="term" value="F:DNA-binding transcription factor activity"/>
    <property type="evidence" value="ECO:0007669"/>
    <property type="project" value="InterPro"/>
</dbReference>
<keyword evidence="6" id="KW-1185">Reference proteome</keyword>
<sequence>MTLTFNPYQEIASIAARFVTKDGEVTTAVSNLILSRRSTPTAPHYIDYRPCIGLVLQGTKSVTLGDDTIDYGVGDYLLTSIELPVTSRVTAASPDVPHLCFVLAIDPVRLSGLLQRTDLPKINAGSDSKRGIGANIATHELLDAATRLLRLLDRPADISVMAPLIEEEILYRVLSGPDGGRLLNIATAESRSSRIARAVNWLRANFHRPLRIEELAEVAGMSLSSFHHHFKAVTAMTPVQFQKKLRLHEARRLMLVEGLDVGTAGHRVGYQSPSQFSREYSRLYGMSPLRDVSALLEA</sequence>
<feature type="domain" description="HTH araC/xylS-type" evidence="4">
    <location>
        <begin position="196"/>
        <end position="294"/>
    </location>
</feature>
<dbReference type="InterPro" id="IPR018060">
    <property type="entry name" value="HTH_AraC"/>
</dbReference>
<dbReference type="SMART" id="SM00342">
    <property type="entry name" value="HTH_ARAC"/>
    <property type="match status" value="1"/>
</dbReference>
<dbReference type="GO" id="GO:0043565">
    <property type="term" value="F:sequence-specific DNA binding"/>
    <property type="evidence" value="ECO:0007669"/>
    <property type="project" value="InterPro"/>
</dbReference>
<accession>A0A444LHB8</accession>
<dbReference type="Pfam" id="PF06719">
    <property type="entry name" value="AraC_N"/>
    <property type="match status" value="1"/>
</dbReference>
<reference evidence="5 6" key="1">
    <citation type="submission" date="2019-01" db="EMBL/GenBank/DDBJ databases">
        <title>The draft genome of Rhizobium sp. 24NR.</title>
        <authorList>
            <person name="Liu L."/>
            <person name="Liang L."/>
            <person name="Shi S."/>
            <person name="Xu L."/>
            <person name="Wang X."/>
            <person name="Li L."/>
            <person name="Zhang X."/>
        </authorList>
    </citation>
    <scope>NUCLEOTIDE SEQUENCE [LARGE SCALE GENOMIC DNA]</scope>
    <source>
        <strain evidence="5 6">24NR</strain>
    </source>
</reference>
<dbReference type="Proteomes" id="UP000287687">
    <property type="component" value="Unassembled WGS sequence"/>
</dbReference>
<dbReference type="PANTHER" id="PTHR43436">
    <property type="entry name" value="ARAC-FAMILY TRANSCRIPTIONAL REGULATOR"/>
    <property type="match status" value="1"/>
</dbReference>
<dbReference type="RefSeq" id="WP_128442401.1">
    <property type="nucleotide sequence ID" value="NZ_SBIP01000002.1"/>
</dbReference>
<evidence type="ECO:0000256" key="2">
    <source>
        <dbReference type="ARBA" id="ARBA00023125"/>
    </source>
</evidence>
<keyword evidence="2" id="KW-0238">DNA-binding</keyword>
<dbReference type="Pfam" id="PF12833">
    <property type="entry name" value="HTH_18"/>
    <property type="match status" value="1"/>
</dbReference>
<dbReference type="AlphaFoldDB" id="A0A444LHB8"/>
<evidence type="ECO:0000313" key="5">
    <source>
        <dbReference type="EMBL" id="RWX78423.1"/>
    </source>
</evidence>
<evidence type="ECO:0000256" key="3">
    <source>
        <dbReference type="ARBA" id="ARBA00023163"/>
    </source>
</evidence>
<dbReference type="PROSITE" id="PS00041">
    <property type="entry name" value="HTH_ARAC_FAMILY_1"/>
    <property type="match status" value="1"/>
</dbReference>